<dbReference type="EC" id="2.1.1.-" evidence="4"/>
<feature type="region of interest" description="Disordered" evidence="5">
    <location>
        <begin position="228"/>
        <end position="261"/>
    </location>
</feature>
<dbReference type="PRINTS" id="PR00508">
    <property type="entry name" value="S21N4MTFRASE"/>
</dbReference>
<dbReference type="NCBIfam" id="NF010253">
    <property type="entry name" value="PRK13699.1"/>
    <property type="match status" value="1"/>
</dbReference>
<dbReference type="PANTHER" id="PTHR13370:SF3">
    <property type="entry name" value="TRNA (GUANINE(10)-N2)-METHYLTRANSFERASE HOMOLOG"/>
    <property type="match status" value="1"/>
</dbReference>
<evidence type="ECO:0000256" key="1">
    <source>
        <dbReference type="ARBA" id="ARBA00006594"/>
    </source>
</evidence>
<evidence type="ECO:0000256" key="2">
    <source>
        <dbReference type="ARBA" id="ARBA00022603"/>
    </source>
</evidence>
<sequence length="261" mass="29088">MSLPLNRVLLGDCCRLLAELPPDCVDFVLTDPPYLVNYRDRSGRSLAGDREADWLEPAFAEVFRVMRPDTLCVSFYGWSRTDLFFRAWRRVGLRVAGHITFPKRYTSTTRLMRYQHESAYLLAKGEPPAPAEPIGDVIDWTYSGNKLHPTQKPLSVLTPLIQTFCRLGGLVLDPFTGSGSSLVAAQSVGRYFVGMEIDPAMHAVAERRLQGYRDAMLWSLLGEEFDPRVQGPRSSAVPAPRASLGRSAAREPRGMSVATAR</sequence>
<evidence type="ECO:0000256" key="5">
    <source>
        <dbReference type="SAM" id="MobiDB-lite"/>
    </source>
</evidence>
<evidence type="ECO:0000259" key="6">
    <source>
        <dbReference type="Pfam" id="PF01555"/>
    </source>
</evidence>
<accession>A0ABU5DRZ4</accession>
<dbReference type="RefSeq" id="WP_320427059.1">
    <property type="nucleotide sequence ID" value="NZ_JAXCLA010000013.1"/>
</dbReference>
<dbReference type="EMBL" id="JAXCLA010000013">
    <property type="protein sequence ID" value="MDY0749093.1"/>
    <property type="molecule type" value="Genomic_DNA"/>
</dbReference>
<dbReference type="SUPFAM" id="SSF53335">
    <property type="entry name" value="S-adenosyl-L-methionine-dependent methyltransferases"/>
    <property type="match status" value="1"/>
</dbReference>
<keyword evidence="3" id="KW-0808">Transferase</keyword>
<dbReference type="InterPro" id="IPR002052">
    <property type="entry name" value="DNA_methylase_N6_adenine_CS"/>
</dbReference>
<comment type="similarity">
    <text evidence="1 4">Belongs to the N(4)/N(6)-methyltransferase family.</text>
</comment>
<comment type="caution">
    <text evidence="7">The sequence shown here is derived from an EMBL/GenBank/DDBJ whole genome shotgun (WGS) entry which is preliminary data.</text>
</comment>
<dbReference type="GO" id="GO:0008168">
    <property type="term" value="F:methyltransferase activity"/>
    <property type="evidence" value="ECO:0007669"/>
    <property type="project" value="UniProtKB-KW"/>
</dbReference>
<dbReference type="GO" id="GO:0032259">
    <property type="term" value="P:methylation"/>
    <property type="evidence" value="ECO:0007669"/>
    <property type="project" value="UniProtKB-KW"/>
</dbReference>
<evidence type="ECO:0000313" key="7">
    <source>
        <dbReference type="EMBL" id="MDY0749093.1"/>
    </source>
</evidence>
<dbReference type="InterPro" id="IPR001091">
    <property type="entry name" value="RM_Methyltransferase"/>
</dbReference>
<organism evidence="7 8">
    <name type="scientific">Roseateles agri</name>
    <dbReference type="NCBI Taxonomy" id="3098619"/>
    <lineage>
        <taxon>Bacteria</taxon>
        <taxon>Pseudomonadati</taxon>
        <taxon>Pseudomonadota</taxon>
        <taxon>Betaproteobacteria</taxon>
        <taxon>Burkholderiales</taxon>
        <taxon>Sphaerotilaceae</taxon>
        <taxon>Roseateles</taxon>
    </lineage>
</organism>
<evidence type="ECO:0000256" key="4">
    <source>
        <dbReference type="RuleBase" id="RU362026"/>
    </source>
</evidence>
<evidence type="ECO:0000256" key="3">
    <source>
        <dbReference type="ARBA" id="ARBA00022679"/>
    </source>
</evidence>
<protein>
    <recommendedName>
        <fullName evidence="4">Methyltransferase</fullName>
        <ecNumber evidence="4">2.1.1.-</ecNumber>
    </recommendedName>
</protein>
<evidence type="ECO:0000313" key="8">
    <source>
        <dbReference type="Proteomes" id="UP001285263"/>
    </source>
</evidence>
<dbReference type="PANTHER" id="PTHR13370">
    <property type="entry name" value="RNA METHYLASE-RELATED"/>
    <property type="match status" value="1"/>
</dbReference>
<name>A0ABU5DRZ4_9BURK</name>
<dbReference type="Proteomes" id="UP001285263">
    <property type="component" value="Unassembled WGS sequence"/>
</dbReference>
<reference evidence="7 8" key="1">
    <citation type="submission" date="2023-11" db="EMBL/GenBank/DDBJ databases">
        <title>Paucibacter sp. nov., isolated from fresh soil in Korea.</title>
        <authorList>
            <person name="Le N.T.T."/>
        </authorList>
    </citation>
    <scope>NUCLEOTIDE SEQUENCE [LARGE SCALE GENOMIC DNA]</scope>
    <source>
        <strain evidence="7 8">R3-3</strain>
    </source>
</reference>
<dbReference type="PROSITE" id="PS00092">
    <property type="entry name" value="N6_MTASE"/>
    <property type="match status" value="1"/>
</dbReference>
<dbReference type="InterPro" id="IPR029063">
    <property type="entry name" value="SAM-dependent_MTases_sf"/>
</dbReference>
<dbReference type="Pfam" id="PF01555">
    <property type="entry name" value="N6_N4_Mtase"/>
    <property type="match status" value="1"/>
</dbReference>
<dbReference type="Gene3D" id="3.40.50.150">
    <property type="entry name" value="Vaccinia Virus protein VP39"/>
    <property type="match status" value="1"/>
</dbReference>
<proteinExistence type="inferred from homology"/>
<keyword evidence="2 7" id="KW-0489">Methyltransferase</keyword>
<keyword evidence="8" id="KW-1185">Reference proteome</keyword>
<dbReference type="InterPro" id="IPR002941">
    <property type="entry name" value="DNA_methylase_N4/N6"/>
</dbReference>
<gene>
    <name evidence="7" type="ORF">SNE35_31645</name>
</gene>
<feature type="domain" description="DNA methylase N-4/N-6" evidence="6">
    <location>
        <begin position="25"/>
        <end position="206"/>
    </location>
</feature>